<comment type="caution">
    <text evidence="2">The sequence shown here is derived from an EMBL/GenBank/DDBJ whole genome shotgun (WGS) entry which is preliminary data.</text>
</comment>
<proteinExistence type="predicted"/>
<dbReference type="Proteomes" id="UP001299068">
    <property type="component" value="Unassembled WGS sequence"/>
</dbReference>
<gene>
    <name evidence="2" type="ORF">K5V21_09225</name>
</gene>
<accession>A0ABS7KXU8</accession>
<dbReference type="InterPro" id="IPR036380">
    <property type="entry name" value="Isochorismatase-like_sf"/>
</dbReference>
<dbReference type="InterPro" id="IPR000868">
    <property type="entry name" value="Isochorismatase-like_dom"/>
</dbReference>
<feature type="domain" description="Isochorismatase-like" evidence="1">
    <location>
        <begin position="27"/>
        <end position="194"/>
    </location>
</feature>
<dbReference type="EMBL" id="JAIKTU010000006">
    <property type="protein sequence ID" value="MBY0755641.1"/>
    <property type="molecule type" value="Genomic_DNA"/>
</dbReference>
<keyword evidence="2" id="KW-0378">Hydrolase</keyword>
<dbReference type="PANTHER" id="PTHR47297:SF2">
    <property type="entry name" value="OS02G0606800 PROTEIN"/>
    <property type="match status" value="1"/>
</dbReference>
<name>A0ABS7KXU8_CLOSR</name>
<reference evidence="2 3" key="1">
    <citation type="journal article" date="2021" name="Cell Host Microbe">
        <title>in vivo commensal control of Clostridioides difficile virulence.</title>
        <authorList>
            <person name="Girinathan B.P."/>
            <person name="Dibenedetto N."/>
            <person name="Worley J.N."/>
            <person name="Peltier J."/>
            <person name="Arrieta-Ortiz M.L."/>
            <person name="Rupa Christinal Immanuel S."/>
            <person name="Lavin R."/>
            <person name="Delaney M.L."/>
            <person name="Cummins C."/>
            <person name="Hoffmann M."/>
            <person name="Luo Y."/>
            <person name="Gonzalez-Escalona N."/>
            <person name="Allard M."/>
            <person name="Onderdonk A.B."/>
            <person name="Gerber G.K."/>
            <person name="Sonenshein A.L."/>
            <person name="Baliga N."/>
            <person name="Dupuy B."/>
            <person name="Bry L."/>
        </authorList>
    </citation>
    <scope>NUCLEOTIDE SEQUENCE [LARGE SCALE GENOMIC DNA]</scope>
    <source>
        <strain evidence="2 3">DSM 599</strain>
    </source>
</reference>
<dbReference type="GO" id="GO:0016787">
    <property type="term" value="F:hydrolase activity"/>
    <property type="evidence" value="ECO:0007669"/>
    <property type="project" value="UniProtKB-KW"/>
</dbReference>
<organism evidence="2 3">
    <name type="scientific">Clostridium sardiniense</name>
    <name type="common">Clostridium absonum</name>
    <dbReference type="NCBI Taxonomy" id="29369"/>
    <lineage>
        <taxon>Bacteria</taxon>
        <taxon>Bacillati</taxon>
        <taxon>Bacillota</taxon>
        <taxon>Clostridia</taxon>
        <taxon>Eubacteriales</taxon>
        <taxon>Clostridiaceae</taxon>
        <taxon>Clostridium</taxon>
    </lineage>
</organism>
<sequence length="213" mass="24096">MSNIEKEMLELNKITLEDISSNVKDDTALIVVDMINGFYTEGMLASDRVEGIIIPIVNLIDNMKECEKIIFVDNHTINSTELNTYPLHCIENSSEVEIISEIKERVLDSENYEIIKKNSINGFHAAEFKEWLDKNNQINNFIIVGVCTDICVETLAISLVTYFNENNIDKKIIIPKDSVETYSVGNHDGDLMNILSLFKMKSNGINVVESIIS</sequence>
<dbReference type="CDD" id="cd00431">
    <property type="entry name" value="cysteine_hydrolases"/>
    <property type="match status" value="1"/>
</dbReference>
<dbReference type="Pfam" id="PF00857">
    <property type="entry name" value="Isochorismatase"/>
    <property type="match status" value="1"/>
</dbReference>
<keyword evidence="3" id="KW-1185">Reference proteome</keyword>
<dbReference type="InterPro" id="IPR044717">
    <property type="entry name" value="NIC1"/>
</dbReference>
<dbReference type="Gene3D" id="3.40.50.850">
    <property type="entry name" value="Isochorismatase-like"/>
    <property type="match status" value="1"/>
</dbReference>
<evidence type="ECO:0000259" key="1">
    <source>
        <dbReference type="Pfam" id="PF00857"/>
    </source>
</evidence>
<protein>
    <submittedName>
        <fullName evidence="2">Cysteine hydrolase</fullName>
    </submittedName>
</protein>
<evidence type="ECO:0000313" key="3">
    <source>
        <dbReference type="Proteomes" id="UP001299068"/>
    </source>
</evidence>
<dbReference type="SUPFAM" id="SSF52499">
    <property type="entry name" value="Isochorismatase-like hydrolases"/>
    <property type="match status" value="1"/>
</dbReference>
<dbReference type="PANTHER" id="PTHR47297">
    <property type="match status" value="1"/>
</dbReference>
<evidence type="ECO:0000313" key="2">
    <source>
        <dbReference type="EMBL" id="MBY0755641.1"/>
    </source>
</evidence>